<protein>
    <submittedName>
        <fullName evidence="3">Glycosyl hydrolase family 25 protein</fullName>
    </submittedName>
    <submittedName>
        <fullName evidence="4">Glycosyl_hydrolase family 25 protein</fullName>
    </submittedName>
</protein>
<dbReference type="GO" id="GO:0003796">
    <property type="term" value="F:lysozyme activity"/>
    <property type="evidence" value="ECO:0007669"/>
    <property type="project" value="InterPro"/>
</dbReference>
<comment type="similarity">
    <text evidence="1">Belongs to the glycosyl hydrolase 25 family.</text>
</comment>
<comment type="caution">
    <text evidence="3">The sequence shown here is derived from an EMBL/GenBank/DDBJ whole genome shotgun (WGS) entry which is preliminary data.</text>
</comment>
<dbReference type="GO" id="GO:0009253">
    <property type="term" value="P:peptidoglycan catabolic process"/>
    <property type="evidence" value="ECO:0007669"/>
    <property type="project" value="InterPro"/>
</dbReference>
<dbReference type="PANTHER" id="PTHR23208:SF11">
    <property type="entry name" value="COUNTING FACTOR 45-1-RELATED"/>
    <property type="match status" value="1"/>
</dbReference>
<dbReference type="EMBL" id="CATOUU010001019">
    <property type="protein sequence ID" value="CAI9967299.1"/>
    <property type="molecule type" value="Genomic_DNA"/>
</dbReference>
<dbReference type="InterPro" id="IPR002053">
    <property type="entry name" value="Glyco_hydro_25"/>
</dbReference>
<dbReference type="InterPro" id="IPR051595">
    <property type="entry name" value="GH25_Enzymes"/>
</dbReference>
<dbReference type="PANTHER" id="PTHR23208">
    <property type="entry name" value="LYSOZYME PROTEIN"/>
    <property type="match status" value="1"/>
</dbReference>
<dbReference type="GO" id="GO:0016998">
    <property type="term" value="P:cell wall macromolecule catabolic process"/>
    <property type="evidence" value="ECO:0007669"/>
    <property type="project" value="InterPro"/>
</dbReference>
<dbReference type="SUPFAM" id="SSF51445">
    <property type="entry name" value="(Trans)glycosidases"/>
    <property type="match status" value="1"/>
</dbReference>
<dbReference type="InterPro" id="IPR017853">
    <property type="entry name" value="GH"/>
</dbReference>
<keyword evidence="2" id="KW-0732">Signal</keyword>
<dbReference type="Proteomes" id="UP001642409">
    <property type="component" value="Unassembled WGS sequence"/>
</dbReference>
<keyword evidence="3" id="KW-0378">Hydrolase</keyword>
<reference evidence="4 5" key="2">
    <citation type="submission" date="2024-07" db="EMBL/GenBank/DDBJ databases">
        <authorList>
            <person name="Akdeniz Z."/>
        </authorList>
    </citation>
    <scope>NUCLEOTIDE SEQUENCE [LARGE SCALE GENOMIC DNA]</scope>
</reference>
<dbReference type="GO" id="GO:0042593">
    <property type="term" value="P:glucose homeostasis"/>
    <property type="evidence" value="ECO:0007669"/>
    <property type="project" value="TreeGrafter"/>
</dbReference>
<evidence type="ECO:0000256" key="2">
    <source>
        <dbReference type="ARBA" id="ARBA00022729"/>
    </source>
</evidence>
<name>A0AA86UTH2_9EUKA</name>
<keyword evidence="5" id="KW-1185">Reference proteome</keyword>
<evidence type="ECO:0000313" key="4">
    <source>
        <dbReference type="EMBL" id="CAL6104827.1"/>
    </source>
</evidence>
<proteinExistence type="inferred from homology"/>
<accession>A0AA86UTH2</accession>
<reference evidence="3" key="1">
    <citation type="submission" date="2023-06" db="EMBL/GenBank/DDBJ databases">
        <authorList>
            <person name="Kurt Z."/>
        </authorList>
    </citation>
    <scope>NUCLEOTIDE SEQUENCE</scope>
</reference>
<evidence type="ECO:0000313" key="3">
    <source>
        <dbReference type="EMBL" id="CAI9967299.1"/>
    </source>
</evidence>
<dbReference type="GO" id="GO:0007165">
    <property type="term" value="P:signal transduction"/>
    <property type="evidence" value="ECO:0007669"/>
    <property type="project" value="TreeGrafter"/>
</dbReference>
<organism evidence="3">
    <name type="scientific">Hexamita inflata</name>
    <dbReference type="NCBI Taxonomy" id="28002"/>
    <lineage>
        <taxon>Eukaryota</taxon>
        <taxon>Metamonada</taxon>
        <taxon>Diplomonadida</taxon>
        <taxon>Hexamitidae</taxon>
        <taxon>Hexamitinae</taxon>
        <taxon>Hexamita</taxon>
    </lineage>
</organism>
<evidence type="ECO:0000256" key="1">
    <source>
        <dbReference type="ARBA" id="ARBA00010646"/>
    </source>
</evidence>
<dbReference type="AlphaFoldDB" id="A0AA86UTH2"/>
<dbReference type="GO" id="GO:0098609">
    <property type="term" value="P:cell-cell adhesion"/>
    <property type="evidence" value="ECO:0007669"/>
    <property type="project" value="TreeGrafter"/>
</dbReference>
<gene>
    <name evidence="3" type="ORF">HINF_LOCUS54944</name>
    <name evidence="4" type="ORF">HINF_LOCUS72970</name>
</gene>
<dbReference type="Gene3D" id="3.20.20.80">
    <property type="entry name" value="Glycosidases"/>
    <property type="match status" value="1"/>
</dbReference>
<sequence length="207" mass="24231">MLNIFITLANRGFDVTYIPGGVRQDIFNCLNKNGYKHAIVQALNGQSYNLNAVPEYWRVKQAGIQQVDFYFSCLYFKDPRSYTREILNKLKNEGVLNNNMVWLDVETSNQSFDEEYDNQQYIAAVLDEMTNILGTKHVGVYSSSNRWISIVGQNWTGASQYNLMYPHYDNWQSFDDFKTFGGWTSPSIKKYQNNQTECEYDINRNYF</sequence>
<dbReference type="EMBL" id="CAXDID020000588">
    <property type="protein sequence ID" value="CAL6104827.1"/>
    <property type="molecule type" value="Genomic_DNA"/>
</dbReference>
<dbReference type="PROSITE" id="PS51904">
    <property type="entry name" value="GLYCOSYL_HYDROL_F25_2"/>
    <property type="match status" value="1"/>
</dbReference>
<dbReference type="GO" id="GO:0048870">
    <property type="term" value="P:cell motility"/>
    <property type="evidence" value="ECO:0007669"/>
    <property type="project" value="TreeGrafter"/>
</dbReference>
<evidence type="ECO:0000313" key="5">
    <source>
        <dbReference type="Proteomes" id="UP001642409"/>
    </source>
</evidence>